<organism evidence="1 2">
    <name type="scientific">Rheinheimera tilapiae</name>
    <dbReference type="NCBI Taxonomy" id="875043"/>
    <lineage>
        <taxon>Bacteria</taxon>
        <taxon>Pseudomonadati</taxon>
        <taxon>Pseudomonadota</taxon>
        <taxon>Gammaproteobacteria</taxon>
        <taxon>Chromatiales</taxon>
        <taxon>Chromatiaceae</taxon>
        <taxon>Rheinheimera</taxon>
    </lineage>
</organism>
<accession>A0ABV6BHU5</accession>
<protein>
    <recommendedName>
        <fullName evidence="3">DUF218 domain-containing protein</fullName>
    </recommendedName>
</protein>
<evidence type="ECO:0000313" key="1">
    <source>
        <dbReference type="EMBL" id="MFC0049959.1"/>
    </source>
</evidence>
<proteinExistence type="predicted"/>
<dbReference type="Proteomes" id="UP001589813">
    <property type="component" value="Unassembled WGS sequence"/>
</dbReference>
<dbReference type="EMBL" id="JBHLXP010000005">
    <property type="protein sequence ID" value="MFC0049959.1"/>
    <property type="molecule type" value="Genomic_DNA"/>
</dbReference>
<keyword evidence="2" id="KW-1185">Reference proteome</keyword>
<sequence length="236" mass="27263">MKDLIEPFLYPHNLFFWGLVVAAVRYRKPGLWLLLIWFYAFGNGWVANQVRNWYNADIASTQFQADFTGNFVLPGCGGTEQTLPDCAKARLTQLADLVNQTSHQAPLIHITTLFCQPYLDYLQPMLKREVRLDCFHGGATTYHEFYTLNTRLDHQIPLWFVTSDYHAYRVHQLAMQYGFTAKVYAAQSSTFKPVNCGATCFLTVNLSNFDLFAKLTAEISSFYVYKLTQRFTDWSK</sequence>
<gene>
    <name evidence="1" type="ORF">ACFFJP_16780</name>
</gene>
<comment type="caution">
    <text evidence="1">The sequence shown here is derived from an EMBL/GenBank/DDBJ whole genome shotgun (WGS) entry which is preliminary data.</text>
</comment>
<reference evidence="1 2" key="1">
    <citation type="submission" date="2024-09" db="EMBL/GenBank/DDBJ databases">
        <authorList>
            <person name="Sun Q."/>
            <person name="Mori K."/>
        </authorList>
    </citation>
    <scope>NUCLEOTIDE SEQUENCE [LARGE SCALE GENOMIC DNA]</scope>
    <source>
        <strain evidence="1 2">KCTC 23315</strain>
    </source>
</reference>
<evidence type="ECO:0008006" key="3">
    <source>
        <dbReference type="Google" id="ProtNLM"/>
    </source>
</evidence>
<dbReference type="RefSeq" id="WP_377246819.1">
    <property type="nucleotide sequence ID" value="NZ_JBHLXP010000005.1"/>
</dbReference>
<evidence type="ECO:0000313" key="2">
    <source>
        <dbReference type="Proteomes" id="UP001589813"/>
    </source>
</evidence>
<name>A0ABV6BHU5_9GAMM</name>